<reference evidence="1 2" key="1">
    <citation type="journal article" date="2024" name="Nat. Commun.">
        <title>Phylogenomics reveals the evolutionary origins of lichenization in chlorophyte algae.</title>
        <authorList>
            <person name="Puginier C."/>
            <person name="Libourel C."/>
            <person name="Otte J."/>
            <person name="Skaloud P."/>
            <person name="Haon M."/>
            <person name="Grisel S."/>
            <person name="Petersen M."/>
            <person name="Berrin J.G."/>
            <person name="Delaux P.M."/>
            <person name="Dal Grande F."/>
            <person name="Keller J."/>
        </authorList>
    </citation>
    <scope>NUCLEOTIDE SEQUENCE [LARGE SCALE GENOMIC DNA]</scope>
    <source>
        <strain evidence="1 2">SAG 216-7</strain>
    </source>
</reference>
<proteinExistence type="predicted"/>
<keyword evidence="2" id="KW-1185">Reference proteome</keyword>
<evidence type="ECO:0000313" key="2">
    <source>
        <dbReference type="Proteomes" id="UP001491310"/>
    </source>
</evidence>
<dbReference type="EMBL" id="JALJOT010000010">
    <property type="protein sequence ID" value="KAK9906676.1"/>
    <property type="molecule type" value="Genomic_DNA"/>
</dbReference>
<evidence type="ECO:0000313" key="1">
    <source>
        <dbReference type="EMBL" id="KAK9906676.1"/>
    </source>
</evidence>
<name>A0ABR2YJJ3_9CHLO</name>
<accession>A0ABR2YJJ3</accession>
<comment type="caution">
    <text evidence="1">The sequence shown here is derived from an EMBL/GenBank/DDBJ whole genome shotgun (WGS) entry which is preliminary data.</text>
</comment>
<sequence>MRRRVNILTRDILDVIAGWPVRTQRGLLRRWKTRLSRIGLEFLEPLELCTLLDTMQKPRALLTRNTIRAVQYIP</sequence>
<gene>
    <name evidence="1" type="ORF">WJX75_005933</name>
</gene>
<dbReference type="Proteomes" id="UP001491310">
    <property type="component" value="Unassembled WGS sequence"/>
</dbReference>
<protein>
    <submittedName>
        <fullName evidence="1">Uncharacterized protein</fullName>
    </submittedName>
</protein>
<organism evidence="1 2">
    <name type="scientific">Coccomyxa subellipsoidea</name>
    <dbReference type="NCBI Taxonomy" id="248742"/>
    <lineage>
        <taxon>Eukaryota</taxon>
        <taxon>Viridiplantae</taxon>
        <taxon>Chlorophyta</taxon>
        <taxon>core chlorophytes</taxon>
        <taxon>Trebouxiophyceae</taxon>
        <taxon>Trebouxiophyceae incertae sedis</taxon>
        <taxon>Coccomyxaceae</taxon>
        <taxon>Coccomyxa</taxon>
    </lineage>
</organism>